<dbReference type="GO" id="GO:0009252">
    <property type="term" value="P:peptidoglycan biosynthetic process"/>
    <property type="evidence" value="ECO:0007669"/>
    <property type="project" value="TreeGrafter"/>
</dbReference>
<sequence length="249" mass="28034">MLMRKLTYKCKSVSRVVVSIALAMFLAACATAPEKKQVLKYDVTVPATESSTSYLLKAEKAELNQKNDLYLLALKALIAETEYAQADQIAEKLSESLLTPLQRSELLLNQAELAIARDKLAVALNKLNFNPVWQLPASQNQRYHLIKAKIYESLEQNTDVVRSLVEASSYMTIYERQAIWERVWRLLAPMPPFESAQLAKSTNPVMVGWVQVVDLLRRNSGNTEKQQDALAQWGAQNPQHPAVSFLSNN</sequence>
<dbReference type="PANTHER" id="PTHR38038">
    <property type="entry name" value="PENICILLIN-BINDING PROTEIN ACTIVATOR LPOA"/>
    <property type="match status" value="1"/>
</dbReference>
<name>A0A4Q0YNH1_9GAMM</name>
<evidence type="ECO:0000256" key="1">
    <source>
        <dbReference type="ARBA" id="ARBA00022729"/>
    </source>
</evidence>
<comment type="caution">
    <text evidence="4">The sequence shown here is derived from an EMBL/GenBank/DDBJ whole genome shotgun (WGS) entry which is preliminary data.</text>
</comment>
<dbReference type="InterPro" id="IPR007443">
    <property type="entry name" value="LpoA"/>
</dbReference>
<reference evidence="4 5" key="1">
    <citation type="submission" date="2017-10" db="EMBL/GenBank/DDBJ databases">
        <title>Nyctiphanis sp. nov., isolated from the stomach of the euphausiid Nyctiphanes simplex (Hansen, 1911) in the Gulf of California.</title>
        <authorList>
            <person name="Gomez-Gil B."/>
            <person name="Aguilar-Mendez M."/>
            <person name="Lopez-Cortes A."/>
            <person name="Gomez-Gutierrez J."/>
            <person name="Roque A."/>
            <person name="Lang E."/>
            <person name="Gonzalez-Castillo A."/>
        </authorList>
    </citation>
    <scope>NUCLEOTIDE SEQUENCE [LARGE SCALE GENOMIC DNA]</scope>
    <source>
        <strain evidence="4 5">CAIM 600</strain>
    </source>
</reference>
<dbReference type="PROSITE" id="PS51257">
    <property type="entry name" value="PROKAR_LIPOPROTEIN"/>
    <property type="match status" value="1"/>
</dbReference>
<dbReference type="GO" id="GO:0030234">
    <property type="term" value="F:enzyme regulator activity"/>
    <property type="evidence" value="ECO:0007669"/>
    <property type="project" value="TreeGrafter"/>
</dbReference>
<dbReference type="Gene3D" id="1.25.40.650">
    <property type="match status" value="1"/>
</dbReference>
<gene>
    <name evidence="4" type="ORF">CS022_15660</name>
</gene>
<evidence type="ECO:0000256" key="3">
    <source>
        <dbReference type="SAM" id="SignalP"/>
    </source>
</evidence>
<dbReference type="AlphaFoldDB" id="A0A4Q0YNH1"/>
<organism evidence="4 5">
    <name type="scientific">Veronia nyctiphanis</name>
    <dbReference type="NCBI Taxonomy" id="1278244"/>
    <lineage>
        <taxon>Bacteria</taxon>
        <taxon>Pseudomonadati</taxon>
        <taxon>Pseudomonadota</taxon>
        <taxon>Gammaproteobacteria</taxon>
        <taxon>Vibrionales</taxon>
        <taxon>Vibrionaceae</taxon>
        <taxon>Veronia</taxon>
    </lineage>
</organism>
<dbReference type="EMBL" id="PEIB01000020">
    <property type="protein sequence ID" value="RXJ72487.1"/>
    <property type="molecule type" value="Genomic_DNA"/>
</dbReference>
<keyword evidence="2" id="KW-0472">Membrane</keyword>
<evidence type="ECO:0000313" key="5">
    <source>
        <dbReference type="Proteomes" id="UP000290287"/>
    </source>
</evidence>
<feature type="signal peptide" evidence="3">
    <location>
        <begin position="1"/>
        <end position="30"/>
    </location>
</feature>
<feature type="chain" id="PRO_5020900765" evidence="3">
    <location>
        <begin position="31"/>
        <end position="249"/>
    </location>
</feature>
<proteinExistence type="predicted"/>
<evidence type="ECO:0000313" key="4">
    <source>
        <dbReference type="EMBL" id="RXJ72487.1"/>
    </source>
</evidence>
<protein>
    <submittedName>
        <fullName evidence="4">LppC family lipoprotein</fullName>
    </submittedName>
</protein>
<feature type="non-terminal residue" evidence="4">
    <location>
        <position position="249"/>
    </location>
</feature>
<dbReference type="GO" id="GO:0031241">
    <property type="term" value="C:periplasmic side of cell outer membrane"/>
    <property type="evidence" value="ECO:0007669"/>
    <property type="project" value="TreeGrafter"/>
</dbReference>
<evidence type="ECO:0000256" key="2">
    <source>
        <dbReference type="ARBA" id="ARBA00023136"/>
    </source>
</evidence>
<keyword evidence="5" id="KW-1185">Reference proteome</keyword>
<keyword evidence="4" id="KW-0449">Lipoprotein</keyword>
<dbReference type="Proteomes" id="UP000290287">
    <property type="component" value="Unassembled WGS sequence"/>
</dbReference>
<keyword evidence="1 3" id="KW-0732">Signal</keyword>
<dbReference type="PANTHER" id="PTHR38038:SF1">
    <property type="entry name" value="PENICILLIN-BINDING PROTEIN ACTIVATOR LPOA"/>
    <property type="match status" value="1"/>
</dbReference>
<accession>A0A4Q0YNH1</accession>
<dbReference type="InterPro" id="IPR011990">
    <property type="entry name" value="TPR-like_helical_dom_sf"/>
</dbReference>
<dbReference type="Gene3D" id="1.25.40.10">
    <property type="entry name" value="Tetratricopeptide repeat domain"/>
    <property type="match status" value="1"/>
</dbReference>
<dbReference type="Pfam" id="PF04348">
    <property type="entry name" value="LppC"/>
    <property type="match status" value="1"/>
</dbReference>